<dbReference type="GO" id="GO:0016787">
    <property type="term" value="F:hydrolase activity"/>
    <property type="evidence" value="ECO:0007669"/>
    <property type="project" value="UniProtKB-KW"/>
</dbReference>
<evidence type="ECO:0000256" key="3">
    <source>
        <dbReference type="RuleBase" id="RU361235"/>
    </source>
</evidence>
<evidence type="ECO:0000259" key="4">
    <source>
        <dbReference type="Pfam" id="PF00135"/>
    </source>
</evidence>
<dbReference type="PANTHER" id="PTHR11559">
    <property type="entry name" value="CARBOXYLESTERASE"/>
    <property type="match status" value="1"/>
</dbReference>
<dbReference type="InterPro" id="IPR029058">
    <property type="entry name" value="AB_hydrolase_fold"/>
</dbReference>
<dbReference type="Pfam" id="PF00135">
    <property type="entry name" value="COesterase"/>
    <property type="match status" value="1"/>
</dbReference>
<dbReference type="SMR" id="A0A3S3BJR1"/>
<gene>
    <name evidence="5" type="ORF">EGT50_09670</name>
</gene>
<dbReference type="AlphaFoldDB" id="A0A3S3BJR1"/>
<dbReference type="InterPro" id="IPR019819">
    <property type="entry name" value="Carboxylesterase_B_CS"/>
</dbReference>
<evidence type="ECO:0000256" key="1">
    <source>
        <dbReference type="ARBA" id="ARBA00005964"/>
    </source>
</evidence>
<organism evidence="5 6">
    <name type="scientific">Rhodococcus xishaensis</name>
    <dbReference type="NCBI Taxonomy" id="2487364"/>
    <lineage>
        <taxon>Bacteria</taxon>
        <taxon>Bacillati</taxon>
        <taxon>Actinomycetota</taxon>
        <taxon>Actinomycetes</taxon>
        <taxon>Mycobacteriales</taxon>
        <taxon>Nocardiaceae</taxon>
        <taxon>Rhodococcus</taxon>
    </lineage>
</organism>
<feature type="domain" description="Carboxylesterase type B" evidence="4">
    <location>
        <begin position="6"/>
        <end position="491"/>
    </location>
</feature>
<accession>A0A3S3BJR1</accession>
<dbReference type="PROSITE" id="PS00941">
    <property type="entry name" value="CARBOXYLESTERASE_B_2"/>
    <property type="match status" value="1"/>
</dbReference>
<protein>
    <recommendedName>
        <fullName evidence="3">Carboxylic ester hydrolase</fullName>
        <ecNumber evidence="3">3.1.1.-</ecNumber>
    </recommendedName>
</protein>
<evidence type="ECO:0000256" key="2">
    <source>
        <dbReference type="ARBA" id="ARBA00022801"/>
    </source>
</evidence>
<proteinExistence type="inferred from homology"/>
<dbReference type="SUPFAM" id="SSF53474">
    <property type="entry name" value="alpha/beta-Hydrolases"/>
    <property type="match status" value="1"/>
</dbReference>
<dbReference type="RefSeq" id="WP_127953491.1">
    <property type="nucleotide sequence ID" value="NZ_RKLO01000003.1"/>
</dbReference>
<dbReference type="Proteomes" id="UP000283479">
    <property type="component" value="Unassembled WGS sequence"/>
</dbReference>
<dbReference type="EC" id="3.1.1.-" evidence="3"/>
<dbReference type="EMBL" id="RKLO01000003">
    <property type="protein sequence ID" value="RVW02972.1"/>
    <property type="molecule type" value="Genomic_DNA"/>
</dbReference>
<evidence type="ECO:0000313" key="5">
    <source>
        <dbReference type="EMBL" id="RVW02972.1"/>
    </source>
</evidence>
<comment type="caution">
    <text evidence="5">The sequence shown here is derived from an EMBL/GenBank/DDBJ whole genome shotgun (WGS) entry which is preliminary data.</text>
</comment>
<dbReference type="InterPro" id="IPR002018">
    <property type="entry name" value="CarbesteraseB"/>
</dbReference>
<comment type="similarity">
    <text evidence="1 3">Belongs to the type-B carboxylesterase/lipase family.</text>
</comment>
<sequence>MAPNLEVSTAEGLVRGRRIGDLLTWRGIPYAAPPVGPRRLQAPLPVQPWTGVRDATMFGDAAPQRRAGTTLRPGKYQPTSEDCLTLNVVAPASPSSTPRPVMVFLHGGSFTMGTTALGIYRGDRLVRRGDVVYVSANYRLGALGYFDFTEFSTPDRRFDSNLGLRDQVAALHWIRRNIAAFGGDPSNVTIFGESAGGTSVTTLMATPSARDLFARAIAESPAPAMVYDAYRAAQWAREFVTVLGSDPSDPSAVARALETATPAQLGRAGNRLNAMVVAETPGLHPFGPVIDGEFLPEFPLDAFESGRAHPVPLIIGTNAREGTLFHNFIGGLPTNSAGIETMFEVTDPQARDRVIAAYPGYPDTTAAVDLGGDATFWKPSVDIAEAHAVHAATYSYRFDFAPRLMHRLDLGATHAFELFAVFAYGESAAGRALTAPGGRRGLRAVTDRVQENWISFAHNGVPAPWWPRYETRHRKTLIFDASTRIERDPYRERRLAWSGYHGYRGMASPDSGRRP</sequence>
<evidence type="ECO:0000313" key="6">
    <source>
        <dbReference type="Proteomes" id="UP000283479"/>
    </source>
</evidence>
<reference evidence="5 6" key="1">
    <citation type="submission" date="2018-11" db="EMBL/GenBank/DDBJ databases">
        <title>Rhodococcus spongicola sp. nov. and Rhodococcus xishaensis sp. nov. from marine sponges.</title>
        <authorList>
            <person name="Li L."/>
            <person name="Lin H.W."/>
        </authorList>
    </citation>
    <scope>NUCLEOTIDE SEQUENCE [LARGE SCALE GENOMIC DNA]</scope>
    <source>
        <strain evidence="5 6">LHW51113</strain>
    </source>
</reference>
<dbReference type="OrthoDB" id="3199405at2"/>
<keyword evidence="6" id="KW-1185">Reference proteome</keyword>
<dbReference type="PROSITE" id="PS00122">
    <property type="entry name" value="CARBOXYLESTERASE_B_1"/>
    <property type="match status" value="1"/>
</dbReference>
<dbReference type="InterPro" id="IPR019826">
    <property type="entry name" value="Carboxylesterase_B_AS"/>
</dbReference>
<keyword evidence="2 3" id="KW-0378">Hydrolase</keyword>
<dbReference type="InterPro" id="IPR050309">
    <property type="entry name" value="Type-B_Carboxylest/Lipase"/>
</dbReference>
<name>A0A3S3BJR1_9NOCA</name>
<dbReference type="Gene3D" id="3.40.50.1820">
    <property type="entry name" value="alpha/beta hydrolase"/>
    <property type="match status" value="1"/>
</dbReference>